<dbReference type="SUPFAM" id="SSF57667">
    <property type="entry name" value="beta-beta-alpha zinc fingers"/>
    <property type="match status" value="2"/>
</dbReference>
<dbReference type="PANTHER" id="PTHR23235">
    <property type="entry name" value="KRUEPPEL-LIKE TRANSCRIPTION FACTOR"/>
    <property type="match status" value="1"/>
</dbReference>
<feature type="region of interest" description="Disordered" evidence="8">
    <location>
        <begin position="299"/>
        <end position="349"/>
    </location>
</feature>
<keyword evidence="4" id="KW-0862">Zinc</keyword>
<evidence type="ECO:0000256" key="7">
    <source>
        <dbReference type="PROSITE-ProRule" id="PRU00042"/>
    </source>
</evidence>
<dbReference type="InParanoid" id="A0A1Y2GAW5"/>
<keyword evidence="1" id="KW-0479">Metal-binding</keyword>
<evidence type="ECO:0000256" key="5">
    <source>
        <dbReference type="ARBA" id="ARBA00023015"/>
    </source>
</evidence>
<dbReference type="FunFam" id="3.30.160.60:FF:000032">
    <property type="entry name" value="Krueppel-like factor 4"/>
    <property type="match status" value="1"/>
</dbReference>
<dbReference type="GO" id="GO:0008270">
    <property type="term" value="F:zinc ion binding"/>
    <property type="evidence" value="ECO:0007669"/>
    <property type="project" value="UniProtKB-KW"/>
</dbReference>
<dbReference type="Gene3D" id="3.30.160.60">
    <property type="entry name" value="Classic Zinc Finger"/>
    <property type="match status" value="3"/>
</dbReference>
<keyword evidence="3 7" id="KW-0863">Zinc-finger</keyword>
<keyword evidence="11" id="KW-1185">Reference proteome</keyword>
<dbReference type="PROSITE" id="PS00028">
    <property type="entry name" value="ZINC_FINGER_C2H2_1"/>
    <property type="match status" value="2"/>
</dbReference>
<feature type="domain" description="C2H2-type" evidence="9">
    <location>
        <begin position="387"/>
        <end position="414"/>
    </location>
</feature>
<evidence type="ECO:0000313" key="11">
    <source>
        <dbReference type="Proteomes" id="UP000193648"/>
    </source>
</evidence>
<organism evidence="10 11">
    <name type="scientific">Lobosporangium transversale</name>
    <dbReference type="NCBI Taxonomy" id="64571"/>
    <lineage>
        <taxon>Eukaryota</taxon>
        <taxon>Fungi</taxon>
        <taxon>Fungi incertae sedis</taxon>
        <taxon>Mucoromycota</taxon>
        <taxon>Mortierellomycotina</taxon>
        <taxon>Mortierellomycetes</taxon>
        <taxon>Mortierellales</taxon>
        <taxon>Mortierellaceae</taxon>
        <taxon>Lobosporangium</taxon>
    </lineage>
</organism>
<dbReference type="RefSeq" id="XP_021877276.1">
    <property type="nucleotide sequence ID" value="XM_022022227.1"/>
</dbReference>
<keyword evidence="5" id="KW-0805">Transcription regulation</keyword>
<feature type="compositionally biased region" description="Basic and acidic residues" evidence="8">
    <location>
        <begin position="308"/>
        <end position="324"/>
    </location>
</feature>
<dbReference type="EMBL" id="MCFF01000048">
    <property type="protein sequence ID" value="ORZ05895.1"/>
    <property type="molecule type" value="Genomic_DNA"/>
</dbReference>
<dbReference type="PANTHER" id="PTHR23235:SF120">
    <property type="entry name" value="KRUPPEL-LIKE FACTOR 15"/>
    <property type="match status" value="1"/>
</dbReference>
<dbReference type="InterPro" id="IPR013087">
    <property type="entry name" value="Znf_C2H2_type"/>
</dbReference>
<evidence type="ECO:0000256" key="4">
    <source>
        <dbReference type="ARBA" id="ARBA00022833"/>
    </source>
</evidence>
<keyword evidence="6" id="KW-0804">Transcription</keyword>
<sequence>MTYIPTTSTANCSSSWINTTTMVQVQDMPAFFSQDCLLSSAELASLDGSSGDEQACLPKMSSPNEFSSSPSPASFPPSPLVTAENQCSLPLAYLGISSTSLPTEVSSMPISFNGPYPDSLFDEHPLSQINLSSPSYQLTTHPHSQFTRALSTQAYEVSHRSIHGSGMVSSTSIPPGQWPDTAMQLTRSFELTHTHSHQYPTEPRSLSHWHPYSRQQTCIPQQPMEINPYGVKQLLSAPSSPELSDITALGSPGWLAISHHRRTVSAGHLNTDEFDRQFSEGDLIGNLVPDFSTSLSMLPPESSAQIVEQRERSFSDSSQNHHADTPASCTSPPLNKTDTSSTLNATGQSGLNTPGVYKCEYEGCTKSFSRPYNLNSHIRTHTNLRPYHCDHCDRQFARLHDKNRHERLHRGVRPFACERCQHHFARMDALNRHLKVEGGRNLCNLYLIEKNSPNAMPIVDLPPKKINPLILAHFPNFGKEDDSTTEK</sequence>
<feature type="region of interest" description="Disordered" evidence="8">
    <location>
        <begin position="49"/>
        <end position="79"/>
    </location>
</feature>
<evidence type="ECO:0000256" key="8">
    <source>
        <dbReference type="SAM" id="MobiDB-lite"/>
    </source>
</evidence>
<dbReference type="PROSITE" id="PS50157">
    <property type="entry name" value="ZINC_FINGER_C2H2_2"/>
    <property type="match status" value="3"/>
</dbReference>
<dbReference type="STRING" id="64571.A0A1Y2GAW5"/>
<dbReference type="AlphaFoldDB" id="A0A1Y2GAW5"/>
<dbReference type="GO" id="GO:0000981">
    <property type="term" value="F:DNA-binding transcription factor activity, RNA polymerase II-specific"/>
    <property type="evidence" value="ECO:0007669"/>
    <property type="project" value="TreeGrafter"/>
</dbReference>
<keyword evidence="2" id="KW-0677">Repeat</keyword>
<evidence type="ECO:0000259" key="9">
    <source>
        <dbReference type="PROSITE" id="PS50157"/>
    </source>
</evidence>
<dbReference type="Proteomes" id="UP000193648">
    <property type="component" value="Unassembled WGS sequence"/>
</dbReference>
<feature type="domain" description="C2H2-type" evidence="9">
    <location>
        <begin position="357"/>
        <end position="386"/>
    </location>
</feature>
<gene>
    <name evidence="10" type="ORF">BCR41DRAFT_341084</name>
</gene>
<evidence type="ECO:0000313" key="10">
    <source>
        <dbReference type="EMBL" id="ORZ05895.1"/>
    </source>
</evidence>
<name>A0A1Y2GAW5_9FUNG</name>
<dbReference type="SMART" id="SM00355">
    <property type="entry name" value="ZnF_C2H2"/>
    <property type="match status" value="3"/>
</dbReference>
<feature type="compositionally biased region" description="Polar residues" evidence="8">
    <location>
        <begin position="327"/>
        <end position="349"/>
    </location>
</feature>
<protein>
    <recommendedName>
        <fullName evidence="9">C2H2-type domain-containing protein</fullName>
    </recommendedName>
</protein>
<evidence type="ECO:0000256" key="1">
    <source>
        <dbReference type="ARBA" id="ARBA00022723"/>
    </source>
</evidence>
<dbReference type="Pfam" id="PF00096">
    <property type="entry name" value="zf-C2H2"/>
    <property type="match status" value="1"/>
</dbReference>
<reference evidence="10 11" key="1">
    <citation type="submission" date="2016-07" db="EMBL/GenBank/DDBJ databases">
        <title>Pervasive Adenine N6-methylation of Active Genes in Fungi.</title>
        <authorList>
            <consortium name="DOE Joint Genome Institute"/>
            <person name="Mondo S.J."/>
            <person name="Dannebaum R.O."/>
            <person name="Kuo R.C."/>
            <person name="Labutti K."/>
            <person name="Haridas S."/>
            <person name="Kuo A."/>
            <person name="Salamov A."/>
            <person name="Ahrendt S.R."/>
            <person name="Lipzen A."/>
            <person name="Sullivan W."/>
            <person name="Andreopoulos W.B."/>
            <person name="Clum A."/>
            <person name="Lindquist E."/>
            <person name="Daum C."/>
            <person name="Ramamoorthy G.K."/>
            <person name="Gryganskyi A."/>
            <person name="Culley D."/>
            <person name="Magnuson J.K."/>
            <person name="James T.Y."/>
            <person name="O'Malley M.A."/>
            <person name="Stajich J.E."/>
            <person name="Spatafora J.W."/>
            <person name="Visel A."/>
            <person name="Grigoriev I.V."/>
        </authorList>
    </citation>
    <scope>NUCLEOTIDE SEQUENCE [LARGE SCALE GENOMIC DNA]</scope>
    <source>
        <strain evidence="10 11">NRRL 3116</strain>
    </source>
</reference>
<comment type="caution">
    <text evidence="10">The sequence shown here is derived from an EMBL/GenBank/DDBJ whole genome shotgun (WGS) entry which is preliminary data.</text>
</comment>
<dbReference type="GeneID" id="33564071"/>
<accession>A0A1Y2GAW5</accession>
<evidence type="ECO:0000256" key="2">
    <source>
        <dbReference type="ARBA" id="ARBA00022737"/>
    </source>
</evidence>
<evidence type="ECO:0000256" key="3">
    <source>
        <dbReference type="ARBA" id="ARBA00022771"/>
    </source>
</evidence>
<feature type="domain" description="C2H2-type" evidence="9">
    <location>
        <begin position="415"/>
        <end position="442"/>
    </location>
</feature>
<feature type="compositionally biased region" description="Low complexity" evidence="8">
    <location>
        <begin position="61"/>
        <end position="72"/>
    </location>
</feature>
<dbReference type="GO" id="GO:0000978">
    <property type="term" value="F:RNA polymerase II cis-regulatory region sequence-specific DNA binding"/>
    <property type="evidence" value="ECO:0007669"/>
    <property type="project" value="TreeGrafter"/>
</dbReference>
<evidence type="ECO:0000256" key="6">
    <source>
        <dbReference type="ARBA" id="ARBA00023163"/>
    </source>
</evidence>
<dbReference type="OrthoDB" id="8922241at2759"/>
<dbReference type="InterPro" id="IPR036236">
    <property type="entry name" value="Znf_C2H2_sf"/>
</dbReference>
<proteinExistence type="predicted"/>